<protein>
    <submittedName>
        <fullName evidence="3">PHP domain-containing protein</fullName>
    </submittedName>
</protein>
<dbReference type="RefSeq" id="WP_345387416.1">
    <property type="nucleotide sequence ID" value="NZ_BAABHG010000002.1"/>
</dbReference>
<dbReference type="EMBL" id="JBHUKU010000004">
    <property type="protein sequence ID" value="MFD2458756.1"/>
    <property type="molecule type" value="Genomic_DNA"/>
</dbReference>
<accession>A0ABW5GC68</accession>
<dbReference type="InterPro" id="IPR019546">
    <property type="entry name" value="TAT_signal_bac_arc"/>
</dbReference>
<dbReference type="NCBIfam" id="TIGR01409">
    <property type="entry name" value="TAT_signal_seq"/>
    <property type="match status" value="1"/>
</dbReference>
<dbReference type="InterPro" id="IPR003141">
    <property type="entry name" value="Pol/His_phosphatase_N"/>
</dbReference>
<dbReference type="InterPro" id="IPR016195">
    <property type="entry name" value="Pol/histidinol_Pase-like"/>
</dbReference>
<evidence type="ECO:0000313" key="4">
    <source>
        <dbReference type="Proteomes" id="UP001597419"/>
    </source>
</evidence>
<feature type="region of interest" description="Disordered" evidence="1">
    <location>
        <begin position="238"/>
        <end position="266"/>
    </location>
</feature>
<dbReference type="InterPro" id="IPR004013">
    <property type="entry name" value="PHP_dom"/>
</dbReference>
<reference evidence="4" key="1">
    <citation type="journal article" date="2019" name="Int. J. Syst. Evol. Microbiol.">
        <title>The Global Catalogue of Microorganisms (GCM) 10K type strain sequencing project: providing services to taxonomists for standard genome sequencing and annotation.</title>
        <authorList>
            <consortium name="The Broad Institute Genomics Platform"/>
            <consortium name="The Broad Institute Genome Sequencing Center for Infectious Disease"/>
            <person name="Wu L."/>
            <person name="Ma J."/>
        </authorList>
    </citation>
    <scope>NUCLEOTIDE SEQUENCE [LARGE SCALE GENOMIC DNA]</scope>
    <source>
        <strain evidence="4">CGMCC 4.7643</strain>
    </source>
</reference>
<feature type="domain" description="Polymerase/histidinol phosphatase N-terminal" evidence="2">
    <location>
        <begin position="67"/>
        <end position="142"/>
    </location>
</feature>
<dbReference type="InterPro" id="IPR006311">
    <property type="entry name" value="TAT_signal"/>
</dbReference>
<dbReference type="PROSITE" id="PS51318">
    <property type="entry name" value="TAT"/>
    <property type="match status" value="1"/>
</dbReference>
<evidence type="ECO:0000256" key="1">
    <source>
        <dbReference type="SAM" id="MobiDB-lite"/>
    </source>
</evidence>
<sequence length="539" mass="59385">MSTTDRPGVDRRGFLKRAGLAGAAAAGAPMLAPARADAAGIDLDLDLDLDISLDRLFGRGRYQWLVGDHHTHSQYSYDAMYTIDRIAAGAREHGANWIVFTDHGHAEHERSSVEPTGRDVLAAQRRYPDLLLWQGMEWNVPGAEHATVFFRAGKDQAPVLREFERNFDWRLTGTEASSPENEALALKALRWLAEQERRRRIHAPVVFVNHPLRNGRVSPHELRAYRDTAPGIVIGMEGAPGAQADGFPKPRGNGGARGGYGNNPGENSWPGFPAEAYRTFGGWDWTTAKVGGLWDSMLAEGKPWWITTNSDSHYNRGDTLVRPQVPDGWYDRTGKYPDPVDSGVPQLTAPYADFYPGEFSRTVVGTRRRGFDGVLEGLRAGRIWLCHGGLARQLEVGVYGGGDAETFGGRLRVRRGENVTVVVSAVTADRPNGSGAVPRLARLDVIAGPVTGPAADRDTMTAPGTRVVRSFEPRRGTGHRVSFRHTFRNVREPFYVRVRGTDGRRHVPGGIEPAMDVIGQADPFEDLWLYGNPIFVDVR</sequence>
<comment type="caution">
    <text evidence="3">The sequence shown here is derived from an EMBL/GenBank/DDBJ whole genome shotgun (WGS) entry which is preliminary data.</text>
</comment>
<gene>
    <name evidence="3" type="ORF">ACFSYJ_09095</name>
</gene>
<dbReference type="Gene3D" id="3.20.20.140">
    <property type="entry name" value="Metal-dependent hydrolases"/>
    <property type="match status" value="1"/>
</dbReference>
<dbReference type="SUPFAM" id="SSF89550">
    <property type="entry name" value="PHP domain-like"/>
    <property type="match status" value="1"/>
</dbReference>
<dbReference type="PANTHER" id="PTHR42924">
    <property type="entry name" value="EXONUCLEASE"/>
    <property type="match status" value="1"/>
</dbReference>
<dbReference type="CDD" id="cd07432">
    <property type="entry name" value="PHP_HisPPase"/>
    <property type="match status" value="1"/>
</dbReference>
<dbReference type="Proteomes" id="UP001597419">
    <property type="component" value="Unassembled WGS sequence"/>
</dbReference>
<name>A0ABW5GC68_9PSEU</name>
<organism evidence="3 4">
    <name type="scientific">Amycolatopsis samaneae</name>
    <dbReference type="NCBI Taxonomy" id="664691"/>
    <lineage>
        <taxon>Bacteria</taxon>
        <taxon>Bacillati</taxon>
        <taxon>Actinomycetota</taxon>
        <taxon>Actinomycetes</taxon>
        <taxon>Pseudonocardiales</taxon>
        <taxon>Pseudonocardiaceae</taxon>
        <taxon>Amycolatopsis</taxon>
    </lineage>
</organism>
<feature type="compositionally biased region" description="Gly residues" evidence="1">
    <location>
        <begin position="252"/>
        <end position="262"/>
    </location>
</feature>
<dbReference type="Pfam" id="PF02811">
    <property type="entry name" value="PHP"/>
    <property type="match status" value="1"/>
</dbReference>
<proteinExistence type="predicted"/>
<keyword evidence="4" id="KW-1185">Reference proteome</keyword>
<dbReference type="PANTHER" id="PTHR42924:SF11">
    <property type="entry name" value="POLYMERASE_HISTIDINOL PHOSPHATASE N-TERMINAL DOMAIN-CONTAINING PROTEIN"/>
    <property type="match status" value="1"/>
</dbReference>
<dbReference type="SMART" id="SM00481">
    <property type="entry name" value="POLIIIAc"/>
    <property type="match status" value="1"/>
</dbReference>
<evidence type="ECO:0000259" key="2">
    <source>
        <dbReference type="SMART" id="SM00481"/>
    </source>
</evidence>
<evidence type="ECO:0000313" key="3">
    <source>
        <dbReference type="EMBL" id="MFD2458756.1"/>
    </source>
</evidence>
<dbReference type="InterPro" id="IPR052018">
    <property type="entry name" value="PHP_domain"/>
</dbReference>